<evidence type="ECO:0000259" key="1">
    <source>
        <dbReference type="Pfam" id="PF03559"/>
    </source>
</evidence>
<gene>
    <name evidence="2" type="ORF">Sipo8835_01670</name>
</gene>
<evidence type="ECO:0000313" key="2">
    <source>
        <dbReference type="EMBL" id="TQE39639.1"/>
    </source>
</evidence>
<dbReference type="InterPro" id="IPR038153">
    <property type="entry name" value="EvaA-like_sf"/>
</dbReference>
<dbReference type="GO" id="GO:0016829">
    <property type="term" value="F:lyase activity"/>
    <property type="evidence" value="ECO:0007669"/>
    <property type="project" value="InterPro"/>
</dbReference>
<feature type="domain" description="dTDP-4-dehydro-6-deoxy-alpha-D-glucopyranose 2,3-dehydratase" evidence="1">
    <location>
        <begin position="3"/>
        <end position="68"/>
    </location>
</feature>
<dbReference type="RefSeq" id="WP_078614021.1">
    <property type="nucleotide sequence ID" value="NZ_JARAVA010000138.1"/>
</dbReference>
<dbReference type="Gene3D" id="3.90.79.40">
    <property type="entry name" value="EvaA sugar 2,3-dehydratase subunit"/>
    <property type="match status" value="1"/>
</dbReference>
<sequence length="71" mass="8251">MTRYDAVHSEEGGRFHHALNRYRVVEVLDSDLPHLPPDFLWVTLGQLSALLRHSNYLNVELRTLITCLHTL</sequence>
<accession>A0AAE8WA10</accession>
<dbReference type="InterPro" id="IPR005212">
    <property type="entry name" value="EvaA-like"/>
</dbReference>
<dbReference type="AlphaFoldDB" id="A0AAE8WA10"/>
<name>A0AAE8WA10_9ACTN</name>
<dbReference type="EMBL" id="SPAZ01000022">
    <property type="protein sequence ID" value="TQE39639.1"/>
    <property type="molecule type" value="Genomic_DNA"/>
</dbReference>
<reference evidence="2 3" key="1">
    <citation type="submission" date="2019-03" db="EMBL/GenBank/DDBJ databases">
        <title>Comparative genomic analyses of the sweetpotato soil rot pathogen, Streptomyces ipomoeae.</title>
        <authorList>
            <person name="Ruschel Soares N."/>
            <person name="Badger J.H."/>
            <person name="Huguet-Tapia J.C."/>
            <person name="Clark C.A."/>
            <person name="Pettis G.S."/>
        </authorList>
    </citation>
    <scope>NUCLEOTIDE SEQUENCE [LARGE SCALE GENOMIC DNA]</scope>
    <source>
        <strain evidence="2 3">88-35</strain>
    </source>
</reference>
<protein>
    <recommendedName>
        <fullName evidence="1">dTDP-4-dehydro-6-deoxy-alpha-D-glucopyranose 2,3-dehydratase domain-containing protein</fullName>
    </recommendedName>
</protein>
<proteinExistence type="predicted"/>
<dbReference type="Proteomes" id="UP000318720">
    <property type="component" value="Unassembled WGS sequence"/>
</dbReference>
<comment type="caution">
    <text evidence="2">The sequence shown here is derived from an EMBL/GenBank/DDBJ whole genome shotgun (WGS) entry which is preliminary data.</text>
</comment>
<dbReference type="Pfam" id="PF03559">
    <property type="entry name" value="Hexose_dehydrat"/>
    <property type="match status" value="1"/>
</dbReference>
<organism evidence="2 3">
    <name type="scientific">Streptomyces ipomoeae</name>
    <dbReference type="NCBI Taxonomy" id="103232"/>
    <lineage>
        <taxon>Bacteria</taxon>
        <taxon>Bacillati</taxon>
        <taxon>Actinomycetota</taxon>
        <taxon>Actinomycetes</taxon>
        <taxon>Kitasatosporales</taxon>
        <taxon>Streptomycetaceae</taxon>
        <taxon>Streptomyces</taxon>
    </lineage>
</organism>
<evidence type="ECO:0000313" key="3">
    <source>
        <dbReference type="Proteomes" id="UP000318720"/>
    </source>
</evidence>